<gene>
    <name evidence="2" type="ORF">PENTCL1PPCAC_24705</name>
</gene>
<dbReference type="SUPFAM" id="SSF53474">
    <property type="entry name" value="alpha/beta-Hydrolases"/>
    <property type="match status" value="1"/>
</dbReference>
<dbReference type="PANTHER" id="PTHR44590">
    <property type="entry name" value="CARBOXYLIC ESTER HYDROLASE-RELATED"/>
    <property type="match status" value="1"/>
</dbReference>
<evidence type="ECO:0000259" key="1">
    <source>
        <dbReference type="Pfam" id="PF00135"/>
    </source>
</evidence>
<feature type="domain" description="Carboxylesterase type B" evidence="1">
    <location>
        <begin position="14"/>
        <end position="149"/>
    </location>
</feature>
<dbReference type="EMBL" id="BTSX01000005">
    <property type="protein sequence ID" value="GMT02531.1"/>
    <property type="molecule type" value="Genomic_DNA"/>
</dbReference>
<dbReference type="PANTHER" id="PTHR44590:SF3">
    <property type="entry name" value="CARBOXYLESTERASE TYPE B DOMAIN-CONTAINING PROTEIN"/>
    <property type="match status" value="1"/>
</dbReference>
<name>A0AAV5U6L7_9BILA</name>
<dbReference type="Proteomes" id="UP001432027">
    <property type="component" value="Unassembled WGS sequence"/>
</dbReference>
<evidence type="ECO:0000313" key="2">
    <source>
        <dbReference type="EMBL" id="GMT02531.1"/>
    </source>
</evidence>
<reference evidence="2" key="1">
    <citation type="submission" date="2023-10" db="EMBL/GenBank/DDBJ databases">
        <title>Genome assembly of Pristionchus species.</title>
        <authorList>
            <person name="Yoshida K."/>
            <person name="Sommer R.J."/>
        </authorList>
    </citation>
    <scope>NUCLEOTIDE SEQUENCE</scope>
    <source>
        <strain evidence="2">RS0144</strain>
    </source>
</reference>
<dbReference type="Gene3D" id="3.40.50.1820">
    <property type="entry name" value="alpha/beta hydrolase"/>
    <property type="match status" value="1"/>
</dbReference>
<evidence type="ECO:0000313" key="3">
    <source>
        <dbReference type="Proteomes" id="UP001432027"/>
    </source>
</evidence>
<dbReference type="Pfam" id="PF00135">
    <property type="entry name" value="COesterase"/>
    <property type="match status" value="1"/>
</dbReference>
<feature type="non-terminal residue" evidence="2">
    <location>
        <position position="1"/>
    </location>
</feature>
<accession>A0AAV5U6L7</accession>
<comment type="caution">
    <text evidence="2">The sequence shown here is derived from an EMBL/GenBank/DDBJ whole genome shotgun (WGS) entry which is preliminary data.</text>
</comment>
<keyword evidence="3" id="KW-1185">Reference proteome</keyword>
<protein>
    <recommendedName>
        <fullName evidence="1">Carboxylesterase type B domain-containing protein</fullName>
    </recommendedName>
</protein>
<dbReference type="InterPro" id="IPR029058">
    <property type="entry name" value="AB_hydrolase_fold"/>
</dbReference>
<dbReference type="AlphaFoldDB" id="A0AAV5U6L7"/>
<sequence length="161" mass="18279">LLPFGSKTRELLTFQISGDSMFNISTVATLKMCSQKGAPAFFYVFDYYNPKCLGAFAQMTPCLEANHGSETAYIFNTGLTAQFEFDNDDKHVADMTMRAFANFAKRGNPNDEGASTWLPCDLEHPGRHMRLDIKPIMHDDYEDGRCNRWLTLMKHTDEAKC</sequence>
<dbReference type="InterPro" id="IPR002018">
    <property type="entry name" value="CarbesteraseB"/>
</dbReference>
<proteinExistence type="predicted"/>
<organism evidence="2 3">
    <name type="scientific">Pristionchus entomophagus</name>
    <dbReference type="NCBI Taxonomy" id="358040"/>
    <lineage>
        <taxon>Eukaryota</taxon>
        <taxon>Metazoa</taxon>
        <taxon>Ecdysozoa</taxon>
        <taxon>Nematoda</taxon>
        <taxon>Chromadorea</taxon>
        <taxon>Rhabditida</taxon>
        <taxon>Rhabditina</taxon>
        <taxon>Diplogasteromorpha</taxon>
        <taxon>Diplogasteroidea</taxon>
        <taxon>Neodiplogasteridae</taxon>
        <taxon>Pristionchus</taxon>
    </lineage>
</organism>